<organism evidence="7 8">
    <name type="scientific">Dendrobium catenatum</name>
    <dbReference type="NCBI Taxonomy" id="906689"/>
    <lineage>
        <taxon>Eukaryota</taxon>
        <taxon>Viridiplantae</taxon>
        <taxon>Streptophyta</taxon>
        <taxon>Embryophyta</taxon>
        <taxon>Tracheophyta</taxon>
        <taxon>Spermatophyta</taxon>
        <taxon>Magnoliopsida</taxon>
        <taxon>Liliopsida</taxon>
        <taxon>Asparagales</taxon>
        <taxon>Orchidaceae</taxon>
        <taxon>Epidendroideae</taxon>
        <taxon>Malaxideae</taxon>
        <taxon>Dendrobiinae</taxon>
        <taxon>Dendrobium</taxon>
    </lineage>
</organism>
<reference evidence="7 8" key="1">
    <citation type="journal article" date="2016" name="Sci. Rep.">
        <title>The Dendrobium catenatum Lindl. genome sequence provides insights into polysaccharide synthase, floral development and adaptive evolution.</title>
        <authorList>
            <person name="Zhang G.Q."/>
            <person name="Xu Q."/>
            <person name="Bian C."/>
            <person name="Tsai W.C."/>
            <person name="Yeh C.M."/>
            <person name="Liu K.W."/>
            <person name="Yoshida K."/>
            <person name="Zhang L.S."/>
            <person name="Chang S.B."/>
            <person name="Chen F."/>
            <person name="Shi Y."/>
            <person name="Su Y.Y."/>
            <person name="Zhang Y.Q."/>
            <person name="Chen L.J."/>
            <person name="Yin Y."/>
            <person name="Lin M."/>
            <person name="Huang H."/>
            <person name="Deng H."/>
            <person name="Wang Z.W."/>
            <person name="Zhu S.L."/>
            <person name="Zhao X."/>
            <person name="Deng C."/>
            <person name="Niu S.C."/>
            <person name="Huang J."/>
            <person name="Wang M."/>
            <person name="Liu G.H."/>
            <person name="Yang H.J."/>
            <person name="Xiao X.J."/>
            <person name="Hsiao Y.Y."/>
            <person name="Wu W.L."/>
            <person name="Chen Y.Y."/>
            <person name="Mitsuda N."/>
            <person name="Ohme-Takagi M."/>
            <person name="Luo Y.B."/>
            <person name="Van de Peer Y."/>
            <person name="Liu Z.J."/>
        </authorList>
    </citation>
    <scope>NUCLEOTIDE SEQUENCE [LARGE SCALE GENOMIC DNA]</scope>
    <source>
        <tissue evidence="7">The whole plant</tissue>
    </source>
</reference>
<dbReference type="Proteomes" id="UP000233837">
    <property type="component" value="Unassembled WGS sequence"/>
</dbReference>
<dbReference type="STRING" id="906689.A0A2I0XA10"/>
<dbReference type="EMBL" id="KZ502032">
    <property type="protein sequence ID" value="PKU84759.1"/>
    <property type="molecule type" value="Genomic_DNA"/>
</dbReference>
<dbReference type="SUPFAM" id="SSF103473">
    <property type="entry name" value="MFS general substrate transporter"/>
    <property type="match status" value="1"/>
</dbReference>
<evidence type="ECO:0000313" key="7">
    <source>
        <dbReference type="EMBL" id="PKU84759.1"/>
    </source>
</evidence>
<dbReference type="PROSITE" id="PS50850">
    <property type="entry name" value="MFS"/>
    <property type="match status" value="1"/>
</dbReference>
<feature type="domain" description="Major facilitator superfamily (MFS) profile" evidence="6">
    <location>
        <begin position="1"/>
        <end position="134"/>
    </location>
</feature>
<keyword evidence="8" id="KW-1185">Reference proteome</keyword>
<dbReference type="InterPro" id="IPR020846">
    <property type="entry name" value="MFS_dom"/>
</dbReference>
<dbReference type="GO" id="GO:0016020">
    <property type="term" value="C:membrane"/>
    <property type="evidence" value="ECO:0007669"/>
    <property type="project" value="UniProtKB-SubCell"/>
</dbReference>
<gene>
    <name evidence="7" type="ORF">MA16_Dca008169</name>
</gene>
<feature type="transmembrane region" description="Helical" evidence="5">
    <location>
        <begin position="19"/>
        <end position="40"/>
    </location>
</feature>
<keyword evidence="4 5" id="KW-0472">Membrane</keyword>
<evidence type="ECO:0000256" key="2">
    <source>
        <dbReference type="ARBA" id="ARBA00022692"/>
    </source>
</evidence>
<sequence>MYCAIPTLFLYRAYGSISLFWNVAFMIIAGLFVNGPYALITTAVSADLGTHASLKGNSRALATVTAIIDGTGSAGAAIGPLLTGYLSTQSWSTVFAMLTAAALMAGLLLTKLVATEVKLKLRARRSSRSEESLI</sequence>
<evidence type="ECO:0000256" key="4">
    <source>
        <dbReference type="ARBA" id="ARBA00023136"/>
    </source>
</evidence>
<reference evidence="7 8" key="2">
    <citation type="journal article" date="2017" name="Nature">
        <title>The Apostasia genome and the evolution of orchids.</title>
        <authorList>
            <person name="Zhang G.Q."/>
            <person name="Liu K.W."/>
            <person name="Li Z."/>
            <person name="Lohaus R."/>
            <person name="Hsiao Y.Y."/>
            <person name="Niu S.C."/>
            <person name="Wang J.Y."/>
            <person name="Lin Y.C."/>
            <person name="Xu Q."/>
            <person name="Chen L.J."/>
            <person name="Yoshida K."/>
            <person name="Fujiwara S."/>
            <person name="Wang Z.W."/>
            <person name="Zhang Y.Q."/>
            <person name="Mitsuda N."/>
            <person name="Wang M."/>
            <person name="Liu G.H."/>
            <person name="Pecoraro L."/>
            <person name="Huang H.X."/>
            <person name="Xiao X.J."/>
            <person name="Lin M."/>
            <person name="Wu X.Y."/>
            <person name="Wu W.L."/>
            <person name="Chen Y.Y."/>
            <person name="Chang S.B."/>
            <person name="Sakamoto S."/>
            <person name="Ohme-Takagi M."/>
            <person name="Yagi M."/>
            <person name="Zeng S.J."/>
            <person name="Shen C.Y."/>
            <person name="Yeh C.M."/>
            <person name="Luo Y.B."/>
            <person name="Tsai W.C."/>
            <person name="Van de Peer Y."/>
            <person name="Liu Z.J."/>
        </authorList>
    </citation>
    <scope>NUCLEOTIDE SEQUENCE [LARGE SCALE GENOMIC DNA]</scope>
    <source>
        <tissue evidence="7">The whole plant</tissue>
    </source>
</reference>
<dbReference type="AlphaFoldDB" id="A0A2I0XA10"/>
<comment type="subcellular location">
    <subcellularLocation>
        <location evidence="1">Membrane</location>
        <topology evidence="1">Multi-pass membrane protein</topology>
    </subcellularLocation>
</comment>
<dbReference type="GO" id="GO:0055062">
    <property type="term" value="P:phosphate ion homeostasis"/>
    <property type="evidence" value="ECO:0007669"/>
    <property type="project" value="TreeGrafter"/>
</dbReference>
<dbReference type="Gene3D" id="1.20.1250.20">
    <property type="entry name" value="MFS general substrate transporter like domains"/>
    <property type="match status" value="1"/>
</dbReference>
<dbReference type="PANTHER" id="PTHR43184:SF15">
    <property type="entry name" value="GLYCEROL-3-PHOSPHATE TRANSPORTER 1-RELATED"/>
    <property type="match status" value="1"/>
</dbReference>
<name>A0A2I0XA10_9ASPA</name>
<keyword evidence="2 5" id="KW-0812">Transmembrane</keyword>
<dbReference type="PANTHER" id="PTHR43184">
    <property type="entry name" value="MAJOR FACILITATOR SUPERFAMILY TRANSPORTER 16, ISOFORM B"/>
    <property type="match status" value="1"/>
</dbReference>
<evidence type="ECO:0000256" key="1">
    <source>
        <dbReference type="ARBA" id="ARBA00004141"/>
    </source>
</evidence>
<proteinExistence type="predicted"/>
<accession>A0A2I0XA10</accession>
<evidence type="ECO:0000256" key="5">
    <source>
        <dbReference type="SAM" id="Phobius"/>
    </source>
</evidence>
<keyword evidence="3 5" id="KW-1133">Transmembrane helix</keyword>
<dbReference type="InterPro" id="IPR036259">
    <property type="entry name" value="MFS_trans_sf"/>
</dbReference>
<feature type="transmembrane region" description="Helical" evidence="5">
    <location>
        <begin position="94"/>
        <end position="114"/>
    </location>
</feature>
<evidence type="ECO:0000256" key="3">
    <source>
        <dbReference type="ARBA" id="ARBA00022989"/>
    </source>
</evidence>
<evidence type="ECO:0000313" key="8">
    <source>
        <dbReference type="Proteomes" id="UP000233837"/>
    </source>
</evidence>
<evidence type="ECO:0000259" key="6">
    <source>
        <dbReference type="PROSITE" id="PS50850"/>
    </source>
</evidence>
<protein>
    <submittedName>
        <fullName evidence="7">Glycerol-3-phosphate transporter 1</fullName>
    </submittedName>
</protein>
<dbReference type="GO" id="GO:0022857">
    <property type="term" value="F:transmembrane transporter activity"/>
    <property type="evidence" value="ECO:0007669"/>
    <property type="project" value="InterPro"/>
</dbReference>